<organism evidence="4 5">
    <name type="scientific">Mycena rosella</name>
    <name type="common">Pink bonnet</name>
    <name type="synonym">Agaricus rosellus</name>
    <dbReference type="NCBI Taxonomy" id="1033263"/>
    <lineage>
        <taxon>Eukaryota</taxon>
        <taxon>Fungi</taxon>
        <taxon>Dikarya</taxon>
        <taxon>Basidiomycota</taxon>
        <taxon>Agaricomycotina</taxon>
        <taxon>Agaricomycetes</taxon>
        <taxon>Agaricomycetidae</taxon>
        <taxon>Agaricales</taxon>
        <taxon>Marasmiineae</taxon>
        <taxon>Mycenaceae</taxon>
        <taxon>Mycena</taxon>
    </lineage>
</organism>
<evidence type="ECO:0000313" key="4">
    <source>
        <dbReference type="EMBL" id="KAJ7664705.1"/>
    </source>
</evidence>
<dbReference type="InterPro" id="IPR011004">
    <property type="entry name" value="Trimer_LpxA-like_sf"/>
</dbReference>
<dbReference type="EMBL" id="JARKIE010000222">
    <property type="protein sequence ID" value="KAJ7664705.1"/>
    <property type="molecule type" value="Genomic_DNA"/>
</dbReference>
<dbReference type="SUPFAM" id="SSF51161">
    <property type="entry name" value="Trimeric LpxA-like enzymes"/>
    <property type="match status" value="1"/>
</dbReference>
<evidence type="ECO:0000256" key="2">
    <source>
        <dbReference type="ARBA" id="ARBA00022679"/>
    </source>
</evidence>
<evidence type="ECO:0000259" key="3">
    <source>
        <dbReference type="SMART" id="SM01266"/>
    </source>
</evidence>
<comment type="caution">
    <text evidence="4">The sequence shown here is derived from an EMBL/GenBank/DDBJ whole genome shotgun (WGS) entry which is preliminary data.</text>
</comment>
<dbReference type="InterPro" id="IPR051159">
    <property type="entry name" value="Hexapeptide_acetyltransf"/>
</dbReference>
<name>A0AAD7CV34_MYCRO</name>
<dbReference type="Gene3D" id="2.160.10.10">
    <property type="entry name" value="Hexapeptide repeat proteins"/>
    <property type="match status" value="1"/>
</dbReference>
<feature type="domain" description="Maltose/galactoside acetyltransferase" evidence="3">
    <location>
        <begin position="9"/>
        <end position="60"/>
    </location>
</feature>
<dbReference type="InterPro" id="IPR024688">
    <property type="entry name" value="Mac_dom"/>
</dbReference>
<dbReference type="AlphaFoldDB" id="A0AAD7CV34"/>
<dbReference type="PANTHER" id="PTHR23416:SF23">
    <property type="entry name" value="ACETYLTRANSFERASE C18B11.09C-RELATED"/>
    <property type="match status" value="1"/>
</dbReference>
<sequence length="119" mass="13386">MDANDDTEFNLMVQGKPYLASDPYIGRVATAQRAKLRAINVQLDATKRTTLLHDFFTVTDEGESAWEIGIVEPFFCEYGFNIHIGNDTVFNTGCVILDVCPGMTFAHFSHLEFIDFCKP</sequence>
<reference evidence="4" key="1">
    <citation type="submission" date="2023-03" db="EMBL/GenBank/DDBJ databases">
        <title>Massive genome expansion in bonnet fungi (Mycena s.s.) driven by repeated elements and novel gene families across ecological guilds.</title>
        <authorList>
            <consortium name="Lawrence Berkeley National Laboratory"/>
            <person name="Harder C.B."/>
            <person name="Miyauchi S."/>
            <person name="Viragh M."/>
            <person name="Kuo A."/>
            <person name="Thoen E."/>
            <person name="Andreopoulos B."/>
            <person name="Lu D."/>
            <person name="Skrede I."/>
            <person name="Drula E."/>
            <person name="Henrissat B."/>
            <person name="Morin E."/>
            <person name="Kohler A."/>
            <person name="Barry K."/>
            <person name="LaButti K."/>
            <person name="Morin E."/>
            <person name="Salamov A."/>
            <person name="Lipzen A."/>
            <person name="Mereny Z."/>
            <person name="Hegedus B."/>
            <person name="Baldrian P."/>
            <person name="Stursova M."/>
            <person name="Weitz H."/>
            <person name="Taylor A."/>
            <person name="Grigoriev I.V."/>
            <person name="Nagy L.G."/>
            <person name="Martin F."/>
            <person name="Kauserud H."/>
        </authorList>
    </citation>
    <scope>NUCLEOTIDE SEQUENCE</scope>
    <source>
        <strain evidence="4">CBHHK067</strain>
    </source>
</reference>
<dbReference type="GO" id="GO:0016407">
    <property type="term" value="F:acetyltransferase activity"/>
    <property type="evidence" value="ECO:0007669"/>
    <property type="project" value="InterPro"/>
</dbReference>
<accession>A0AAD7CV34</accession>
<dbReference type="SMART" id="SM01266">
    <property type="entry name" value="Mac"/>
    <property type="match status" value="1"/>
</dbReference>
<protein>
    <recommendedName>
        <fullName evidence="3">Maltose/galactoside acetyltransferase domain-containing protein</fullName>
    </recommendedName>
</protein>
<comment type="similarity">
    <text evidence="1">Belongs to the transferase hexapeptide repeat family.</text>
</comment>
<proteinExistence type="inferred from homology"/>
<gene>
    <name evidence="4" type="ORF">B0H17DRAFT_299562</name>
</gene>
<evidence type="ECO:0000256" key="1">
    <source>
        <dbReference type="ARBA" id="ARBA00007274"/>
    </source>
</evidence>
<dbReference type="Proteomes" id="UP001221757">
    <property type="component" value="Unassembled WGS sequence"/>
</dbReference>
<evidence type="ECO:0000313" key="5">
    <source>
        <dbReference type="Proteomes" id="UP001221757"/>
    </source>
</evidence>
<keyword evidence="2" id="KW-0808">Transferase</keyword>
<dbReference type="PANTHER" id="PTHR23416">
    <property type="entry name" value="SIALIC ACID SYNTHASE-RELATED"/>
    <property type="match status" value="1"/>
</dbReference>
<dbReference type="GO" id="GO:0008374">
    <property type="term" value="F:O-acyltransferase activity"/>
    <property type="evidence" value="ECO:0007669"/>
    <property type="project" value="TreeGrafter"/>
</dbReference>
<keyword evidence="5" id="KW-1185">Reference proteome</keyword>